<dbReference type="InterPro" id="IPR018846">
    <property type="entry name" value="Beta-prop_RSE1/DDB1/CPSF1_1st"/>
</dbReference>
<keyword evidence="4" id="KW-0539">Nucleus</keyword>
<dbReference type="SUPFAM" id="SSF50998">
    <property type="entry name" value="Quinoprotein alcohol dehydrogenase-like"/>
    <property type="match status" value="1"/>
</dbReference>
<gene>
    <name evidence="7" type="ORF">COEREDRAFT_6096</name>
</gene>
<protein>
    <recommendedName>
        <fullName evidence="3">DNA damage-binding protein 1</fullName>
    </recommendedName>
</protein>
<dbReference type="InterPro" id="IPR015943">
    <property type="entry name" value="WD40/YVTN_repeat-like_dom_sf"/>
</dbReference>
<dbReference type="GO" id="GO:0003676">
    <property type="term" value="F:nucleic acid binding"/>
    <property type="evidence" value="ECO:0007669"/>
    <property type="project" value="InterPro"/>
</dbReference>
<dbReference type="InterPro" id="IPR004871">
    <property type="entry name" value="RSE1/DDB1/CPSF1_C"/>
</dbReference>
<name>A0A2G5BIT5_COERN</name>
<feature type="domain" description="RSE1/DDB1/CPSF1 C-terminal" evidence="5">
    <location>
        <begin position="988"/>
        <end position="1305"/>
    </location>
</feature>
<dbReference type="InterPro" id="IPR050358">
    <property type="entry name" value="RSE1/DDB1/CFT1"/>
</dbReference>
<dbReference type="Gene3D" id="2.130.10.10">
    <property type="entry name" value="YVTN repeat-like/Quinoprotein amine dehydrogenase"/>
    <property type="match status" value="3"/>
</dbReference>
<evidence type="ECO:0000256" key="1">
    <source>
        <dbReference type="ARBA" id="ARBA00004123"/>
    </source>
</evidence>
<keyword evidence="8" id="KW-1185">Reference proteome</keyword>
<dbReference type="InterPro" id="IPR011047">
    <property type="entry name" value="Quinoprotein_ADH-like_sf"/>
</dbReference>
<dbReference type="OrthoDB" id="20774at2759"/>
<dbReference type="EMBL" id="KZ303488">
    <property type="protein sequence ID" value="PIA18928.1"/>
    <property type="molecule type" value="Genomic_DNA"/>
</dbReference>
<evidence type="ECO:0000256" key="4">
    <source>
        <dbReference type="ARBA" id="ARBA00023242"/>
    </source>
</evidence>
<evidence type="ECO:0000256" key="2">
    <source>
        <dbReference type="ARBA" id="ARBA00007453"/>
    </source>
</evidence>
<organism evidence="7 8">
    <name type="scientific">Coemansia reversa (strain ATCC 12441 / NRRL 1564)</name>
    <dbReference type="NCBI Taxonomy" id="763665"/>
    <lineage>
        <taxon>Eukaryota</taxon>
        <taxon>Fungi</taxon>
        <taxon>Fungi incertae sedis</taxon>
        <taxon>Zoopagomycota</taxon>
        <taxon>Kickxellomycotina</taxon>
        <taxon>Kickxellomycetes</taxon>
        <taxon>Kickxellales</taxon>
        <taxon>Kickxellaceae</taxon>
        <taxon>Coemansia</taxon>
    </lineage>
</organism>
<evidence type="ECO:0000313" key="7">
    <source>
        <dbReference type="EMBL" id="PIA18928.1"/>
    </source>
</evidence>
<dbReference type="Pfam" id="PF10433">
    <property type="entry name" value="Beta-prop_RSE1_1st"/>
    <property type="match status" value="1"/>
</dbReference>
<accession>A0A2G5BIT5</accession>
<evidence type="ECO:0000313" key="8">
    <source>
        <dbReference type="Proteomes" id="UP000242474"/>
    </source>
</evidence>
<dbReference type="Proteomes" id="UP000242474">
    <property type="component" value="Unassembled WGS sequence"/>
</dbReference>
<dbReference type="STRING" id="763665.A0A2G5BIT5"/>
<dbReference type="GO" id="GO:0005634">
    <property type="term" value="C:nucleus"/>
    <property type="evidence" value="ECO:0007669"/>
    <property type="project" value="UniProtKB-SubCell"/>
</dbReference>
<comment type="similarity">
    <text evidence="2">Belongs to the DDB1 family.</text>
</comment>
<reference evidence="7 8" key="1">
    <citation type="journal article" date="2015" name="Genome Biol. Evol.">
        <title>Phylogenomic analyses indicate that early fungi evolved digesting cell walls of algal ancestors of land plants.</title>
        <authorList>
            <person name="Chang Y."/>
            <person name="Wang S."/>
            <person name="Sekimoto S."/>
            <person name="Aerts A.L."/>
            <person name="Choi C."/>
            <person name="Clum A."/>
            <person name="LaButti K.M."/>
            <person name="Lindquist E.A."/>
            <person name="Yee Ngan C."/>
            <person name="Ohm R.A."/>
            <person name="Salamov A.A."/>
            <person name="Grigoriev I.V."/>
            <person name="Spatafora J.W."/>
            <person name="Berbee M.L."/>
        </authorList>
    </citation>
    <scope>NUCLEOTIDE SEQUENCE [LARGE SCALE GENOMIC DNA]</scope>
    <source>
        <strain evidence="7 8">NRRL 1564</strain>
    </source>
</reference>
<proteinExistence type="inferred from homology"/>
<evidence type="ECO:0000256" key="3">
    <source>
        <dbReference type="ARBA" id="ARBA00014577"/>
    </source>
</evidence>
<dbReference type="PANTHER" id="PTHR10644">
    <property type="entry name" value="DNA REPAIR/RNA PROCESSING CPSF FAMILY"/>
    <property type="match status" value="1"/>
</dbReference>
<evidence type="ECO:0000259" key="5">
    <source>
        <dbReference type="Pfam" id="PF03178"/>
    </source>
</evidence>
<comment type="subcellular location">
    <subcellularLocation>
        <location evidence="1">Nucleus</location>
    </subcellularLocation>
</comment>
<sequence length="1365" mass="148105">MADILPTRTAWENVFTNNRETQVYVRQAVQPGIVKCAALGIFRPSKNISTADMLAFVGTSLVLFSFDDSISAMSHICSTPVFTNVLCIERLRQYDTKISKECFDSANGQYDQCLVLSEGGELITIRVEGINEIVRLRAVERCQVTMRDIDGSRPRLLRKLAMDPLARAVAVVSWLEHIEVILLADEDMQAGVILGSKRRHIATGGAICDAAFLTTLQAEIKRVLMVAAVLDGQRQSISLQLYETWMNTTGCDLDFVAKLPLPFDMTTPLHIVPLPEFAEEFLLITEDEVALVSAFQILSGDIHLYRQKLPRNADCVGRDLARSFCVAGTISFTDVEADNEVQRPKVQTKSPYQKRYAAGATFSKRSHERTVAQKLYISMQSGALIRVCVVPPLRILLIDVVATGETAAEKTHTFAGDILGCLKNAIVNTGSTVIDTTATSSDKLFIGGDCTDSTIVEVQVPLDYLLRDGTLVSGLGEDLAGLDSGLVKQVRTILSSQAPAIDISLQQNQLLMTSGRSEQGAVLSTEFGHAINVYRHTELGIESDRVLGGTAALRGWSIRYPSQMADCGSDSMSCVVLQCAKDNIPIIEDNAGDWQVCQMIYRVISSRRLLFIGNAGREAERLLCVFDDCIDIVDSTGDDTTEDIKVVRLVNAQDGEVFTHGTYVASEDGSCWAVVALCLPPKAGSIDGNIKPRYKAQVRAFPVCDIEGKAPNSNAAPIEVNMEHEITCLRAFVVSGSIIVVVGTFKPTVHIFRIHSGTLSASLVSLSVDPLGTLISNNGKKEQYDSALINGEMGDGMAKYMDAAAVSDVYIVGSSDVCYILVGFRNGRLGWADMTAQLITHSHGNLAAQTNYTPVLVNAGTIPIAFAGMDNSTVPSSLYNIADAVVVNIGSLFIARIGKQGMLEITPCIGGAHNPRQYIRSVIPLADGHVSVRRFFAISGSNELEVIGISNKPQCLVRELPIGCEPRRVVVDRDTGMLLVTTIAAPDSALMLVDPKNGQICASVRLQTTETVGALATWYVEKQRTYRFVCVGTARHTGGGRLVIYTIKTTRRRTGKYELRFVWESERSNGITALASLGDSYLVIAQGTSCVVLRLNVAQGHLVECCELPLRFRATSLHVREFEIVAASERESVHVMRFTPAVDGGCERLELLHTTRFGIPTADAQFLSDDLVAGIGRHGCLFITARPEGSEFAMDAAVAFHIGTECTRLRVGTLVKRLHIPLPVLAWSDSELPTCLVATTVEGAIWTAVRITDCAYELLHRLESAMLGMPPLHPAQPLVLAADGSTNRSCGRSSMQPANAIDGSLAAIFCNSLTDLERTQVVDSSSDLRILALKMCGYEPSTGSIADATAFICRLIRIIDNASIC</sequence>
<feature type="domain" description="RSE1/DDB1/CPSF1 first beta-propeller" evidence="6">
    <location>
        <begin position="57"/>
        <end position="314"/>
    </location>
</feature>
<dbReference type="Pfam" id="PF03178">
    <property type="entry name" value="CPSF_A"/>
    <property type="match status" value="1"/>
</dbReference>
<evidence type="ECO:0000259" key="6">
    <source>
        <dbReference type="Pfam" id="PF10433"/>
    </source>
</evidence>